<dbReference type="RefSeq" id="WP_241914182.1">
    <property type="nucleotide sequence ID" value="NZ_CP093326.1"/>
</dbReference>
<protein>
    <submittedName>
        <fullName evidence="4">Flavin reductase family protein</fullName>
    </submittedName>
</protein>
<evidence type="ECO:0000256" key="2">
    <source>
        <dbReference type="ARBA" id="ARBA00023002"/>
    </source>
</evidence>
<keyword evidence="2" id="KW-0560">Oxidoreductase</keyword>
<dbReference type="InterPro" id="IPR002563">
    <property type="entry name" value="Flavin_Rdtase-like_dom"/>
</dbReference>
<dbReference type="SMART" id="SM00903">
    <property type="entry name" value="Flavin_Reduct"/>
    <property type="match status" value="1"/>
</dbReference>
<sequence>MTIAPSTPAPAAALSQDRFREAAGHFASGVAVITTASGGRLYGTTASAVTSLSMEPPMMLICLNRSSSTRDALLDAGRFGISILSVDQQKLARRFAGKGPDKFDGVAPDQVDGIPLLPGAIAGMVCRTESTTTGGTHTVFLARVETVVTAPGEPLAYFRGGFGSFLTAR</sequence>
<dbReference type="PANTHER" id="PTHR30466">
    <property type="entry name" value="FLAVIN REDUCTASE"/>
    <property type="match status" value="1"/>
</dbReference>
<dbReference type="EMBL" id="CP093326">
    <property type="protein sequence ID" value="UNK46084.1"/>
    <property type="molecule type" value="Genomic_DNA"/>
</dbReference>
<evidence type="ECO:0000256" key="1">
    <source>
        <dbReference type="ARBA" id="ARBA00008898"/>
    </source>
</evidence>
<proteinExistence type="inferred from homology"/>
<dbReference type="Pfam" id="PF01613">
    <property type="entry name" value="Flavin_Reduct"/>
    <property type="match status" value="1"/>
</dbReference>
<dbReference type="Proteomes" id="UP000829069">
    <property type="component" value="Chromosome"/>
</dbReference>
<evidence type="ECO:0000313" key="4">
    <source>
        <dbReference type="EMBL" id="UNK46084.1"/>
    </source>
</evidence>
<dbReference type="PANTHER" id="PTHR30466:SF11">
    <property type="entry name" value="FLAVIN-DEPENDENT MONOOXYGENASE, REDUCTASE SUBUNIT HSAB"/>
    <property type="match status" value="1"/>
</dbReference>
<keyword evidence="5" id="KW-1185">Reference proteome</keyword>
<dbReference type="SUPFAM" id="SSF50475">
    <property type="entry name" value="FMN-binding split barrel"/>
    <property type="match status" value="1"/>
</dbReference>
<organism evidence="4 5">
    <name type="scientific">Arthrobacter sulfonylureivorans</name>
    <dbReference type="NCBI Taxonomy" id="2486855"/>
    <lineage>
        <taxon>Bacteria</taxon>
        <taxon>Bacillati</taxon>
        <taxon>Actinomycetota</taxon>
        <taxon>Actinomycetes</taxon>
        <taxon>Micrococcales</taxon>
        <taxon>Micrococcaceae</taxon>
        <taxon>Arthrobacter</taxon>
    </lineage>
</organism>
<reference evidence="4 5" key="1">
    <citation type="submission" date="2022-03" db="EMBL/GenBank/DDBJ databases">
        <title>Isotopic signatures of nitrous oxide derived from detoxification processes.</title>
        <authorList>
            <person name="Behrendt U."/>
            <person name="Buchen C."/>
            <person name="Well R."/>
            <person name="Ulrich A."/>
            <person name="Rohe L."/>
            <person name="Kolb S."/>
            <person name="Schloter M."/>
            <person name="Horn M.A."/>
            <person name="Augustin J."/>
        </authorList>
    </citation>
    <scope>NUCLEOTIDE SEQUENCE [LARGE SCALE GENOMIC DNA]</scope>
    <source>
        <strain evidence="4 5">S4-C24</strain>
    </source>
</reference>
<evidence type="ECO:0000313" key="5">
    <source>
        <dbReference type="Proteomes" id="UP000829069"/>
    </source>
</evidence>
<dbReference type="Gene3D" id="2.30.110.10">
    <property type="entry name" value="Electron Transport, Fmn-binding Protein, Chain A"/>
    <property type="match status" value="1"/>
</dbReference>
<accession>A0ABY3WEH1</accession>
<gene>
    <name evidence="4" type="ORF">MNQ99_01505</name>
</gene>
<dbReference type="InterPro" id="IPR012349">
    <property type="entry name" value="Split_barrel_FMN-bd"/>
</dbReference>
<comment type="similarity">
    <text evidence="1">Belongs to the non-flavoprotein flavin reductase family.</text>
</comment>
<name>A0ABY3WEH1_9MICC</name>
<dbReference type="InterPro" id="IPR050268">
    <property type="entry name" value="NADH-dep_flavin_reductase"/>
</dbReference>
<evidence type="ECO:0000259" key="3">
    <source>
        <dbReference type="SMART" id="SM00903"/>
    </source>
</evidence>
<feature type="domain" description="Flavin reductase like" evidence="3">
    <location>
        <begin position="23"/>
        <end position="164"/>
    </location>
</feature>